<proteinExistence type="predicted"/>
<evidence type="ECO:0000313" key="2">
    <source>
        <dbReference type="Proteomes" id="UP001218188"/>
    </source>
</evidence>
<name>A0AAD6S2M1_9AGAR</name>
<sequence length="244" mass="26688">MCTSLAPPLRRVRVLAHSTLVLRQYSSFALLPPAECFVPYTIAHTCSRAYNEFPPAVHAFGSAGTPARACPDGRPPCLGPPRCAGPQTFGDHLFPVGRCLGLGLAHFGRALQRRVRVRRTSHRRCPSSTLAAGPDLKVVLVVEIVGAHSGSASEGGDFDAVCVRGVDPRAQGRIDRSSSWYYLRLRRSGPKVIESSPARCLLVAPEGALVQREFRGHNRESRHAGMHTCASLRHRRARYPLVRQ</sequence>
<reference evidence="1" key="1">
    <citation type="submission" date="2023-03" db="EMBL/GenBank/DDBJ databases">
        <title>Massive genome expansion in bonnet fungi (Mycena s.s.) driven by repeated elements and novel gene families across ecological guilds.</title>
        <authorList>
            <consortium name="Lawrence Berkeley National Laboratory"/>
            <person name="Harder C.B."/>
            <person name="Miyauchi S."/>
            <person name="Viragh M."/>
            <person name="Kuo A."/>
            <person name="Thoen E."/>
            <person name="Andreopoulos B."/>
            <person name="Lu D."/>
            <person name="Skrede I."/>
            <person name="Drula E."/>
            <person name="Henrissat B."/>
            <person name="Morin E."/>
            <person name="Kohler A."/>
            <person name="Barry K."/>
            <person name="LaButti K."/>
            <person name="Morin E."/>
            <person name="Salamov A."/>
            <person name="Lipzen A."/>
            <person name="Mereny Z."/>
            <person name="Hegedus B."/>
            <person name="Baldrian P."/>
            <person name="Stursova M."/>
            <person name="Weitz H."/>
            <person name="Taylor A."/>
            <person name="Grigoriev I.V."/>
            <person name="Nagy L.G."/>
            <person name="Martin F."/>
            <person name="Kauserud H."/>
        </authorList>
    </citation>
    <scope>NUCLEOTIDE SEQUENCE</scope>
    <source>
        <strain evidence="1">CBHHK200</strain>
    </source>
</reference>
<keyword evidence="2" id="KW-1185">Reference proteome</keyword>
<dbReference type="AlphaFoldDB" id="A0AAD6S2M1"/>
<organism evidence="1 2">
    <name type="scientific">Mycena alexandri</name>
    <dbReference type="NCBI Taxonomy" id="1745969"/>
    <lineage>
        <taxon>Eukaryota</taxon>
        <taxon>Fungi</taxon>
        <taxon>Dikarya</taxon>
        <taxon>Basidiomycota</taxon>
        <taxon>Agaricomycotina</taxon>
        <taxon>Agaricomycetes</taxon>
        <taxon>Agaricomycetidae</taxon>
        <taxon>Agaricales</taxon>
        <taxon>Marasmiineae</taxon>
        <taxon>Mycenaceae</taxon>
        <taxon>Mycena</taxon>
    </lineage>
</organism>
<protein>
    <submittedName>
        <fullName evidence="1">Uncharacterized protein</fullName>
    </submittedName>
</protein>
<evidence type="ECO:0000313" key="1">
    <source>
        <dbReference type="EMBL" id="KAJ7019338.1"/>
    </source>
</evidence>
<gene>
    <name evidence="1" type="ORF">C8F04DRAFT_336224</name>
</gene>
<dbReference type="EMBL" id="JARJCM010000297">
    <property type="protein sequence ID" value="KAJ7019338.1"/>
    <property type="molecule type" value="Genomic_DNA"/>
</dbReference>
<dbReference type="Proteomes" id="UP001218188">
    <property type="component" value="Unassembled WGS sequence"/>
</dbReference>
<accession>A0AAD6S2M1</accession>
<comment type="caution">
    <text evidence="1">The sequence shown here is derived from an EMBL/GenBank/DDBJ whole genome shotgun (WGS) entry which is preliminary data.</text>
</comment>